<protein>
    <submittedName>
        <fullName evidence="1">Uncharacterized protein</fullName>
    </submittedName>
</protein>
<proteinExistence type="predicted"/>
<dbReference type="RefSeq" id="WP_252595201.1">
    <property type="nucleotide sequence ID" value="NZ_CP099489.1"/>
</dbReference>
<accession>A0ABY4YZG3</accession>
<keyword evidence="2" id="KW-1185">Reference proteome</keyword>
<name>A0ABY4YZG3_9MICO</name>
<sequence length="90" mass="9868">MSLTIDCESCPVRGRHCGDCFVPVLARAWLEEPRPRRLELAEEPRERAATMSLDFEETEAVEAFARAGLISRVEAHGARAQSTTPSVAVG</sequence>
<reference evidence="1" key="1">
    <citation type="submission" date="2022-06" db="EMBL/GenBank/DDBJ databases">
        <title>Ornithinimicrobium HY1793.</title>
        <authorList>
            <person name="Huang Y."/>
        </authorList>
    </citation>
    <scope>NUCLEOTIDE SEQUENCE</scope>
    <source>
        <strain evidence="1">HY1793</strain>
    </source>
</reference>
<evidence type="ECO:0000313" key="2">
    <source>
        <dbReference type="Proteomes" id="UP001056455"/>
    </source>
</evidence>
<evidence type="ECO:0000313" key="1">
    <source>
        <dbReference type="EMBL" id="USQ81665.1"/>
    </source>
</evidence>
<dbReference type="Proteomes" id="UP001056455">
    <property type="component" value="Chromosome"/>
</dbReference>
<organism evidence="1 2">
    <name type="scientific">Ornithinimicrobium faecis</name>
    <dbReference type="NCBI Taxonomy" id="2934158"/>
    <lineage>
        <taxon>Bacteria</taxon>
        <taxon>Bacillati</taxon>
        <taxon>Actinomycetota</taxon>
        <taxon>Actinomycetes</taxon>
        <taxon>Micrococcales</taxon>
        <taxon>Ornithinimicrobiaceae</taxon>
        <taxon>Ornithinimicrobium</taxon>
    </lineage>
</organism>
<gene>
    <name evidence="1" type="ORF">NF556_08470</name>
</gene>
<dbReference type="EMBL" id="CP099489">
    <property type="protein sequence ID" value="USQ81665.1"/>
    <property type="molecule type" value="Genomic_DNA"/>
</dbReference>